<dbReference type="FunFam" id="1.50.40.10:FF:000011">
    <property type="entry name" value="Mitochondrial thiamine pyrophosphate carrier 1"/>
    <property type="match status" value="1"/>
</dbReference>
<feature type="repeat" description="Solcar" evidence="10">
    <location>
        <begin position="218"/>
        <end position="315"/>
    </location>
</feature>
<dbReference type="EMBL" id="CACRZD030000012">
    <property type="protein sequence ID" value="CAA6669086.1"/>
    <property type="molecule type" value="Genomic_DNA"/>
</dbReference>
<dbReference type="AlphaFoldDB" id="A0A7I8JG13"/>
<dbReference type="EMBL" id="LR743599">
    <property type="protein sequence ID" value="CAA2629843.1"/>
    <property type="molecule type" value="Genomic_DNA"/>
</dbReference>
<evidence type="ECO:0000313" key="12">
    <source>
        <dbReference type="EMBL" id="CAA2629843.1"/>
    </source>
</evidence>
<comment type="function">
    <text evidence="9">Mitochondrial transporter that mediates uptake of thiamine diphosphate (ThDP) into mitochondria.</text>
</comment>
<keyword evidence="3 11" id="KW-0813">Transport</keyword>
<evidence type="ECO:0000256" key="1">
    <source>
        <dbReference type="ARBA" id="ARBA00004225"/>
    </source>
</evidence>
<evidence type="ECO:0000256" key="6">
    <source>
        <dbReference type="ARBA" id="ARBA00022989"/>
    </source>
</evidence>
<keyword evidence="5" id="KW-0677">Repeat</keyword>
<comment type="subcellular location">
    <subcellularLocation>
        <location evidence="1">Mitochondrion membrane</location>
        <topology evidence="1">Multi-pass membrane protein</topology>
    </subcellularLocation>
</comment>
<dbReference type="InterPro" id="IPR023395">
    <property type="entry name" value="MCP_dom_sf"/>
</dbReference>
<gene>
    <name evidence="12" type="ORF">SI7747_12015481</name>
</gene>
<organism evidence="12">
    <name type="scientific">Spirodela intermedia</name>
    <name type="common">Intermediate duckweed</name>
    <dbReference type="NCBI Taxonomy" id="51605"/>
    <lineage>
        <taxon>Eukaryota</taxon>
        <taxon>Viridiplantae</taxon>
        <taxon>Streptophyta</taxon>
        <taxon>Embryophyta</taxon>
        <taxon>Tracheophyta</taxon>
        <taxon>Spermatophyta</taxon>
        <taxon>Magnoliopsida</taxon>
        <taxon>Liliopsida</taxon>
        <taxon>Araceae</taxon>
        <taxon>Lemnoideae</taxon>
        <taxon>Spirodela</taxon>
    </lineage>
</organism>
<dbReference type="PROSITE" id="PS50920">
    <property type="entry name" value="SOLCAR"/>
    <property type="match status" value="3"/>
</dbReference>
<evidence type="ECO:0000256" key="7">
    <source>
        <dbReference type="ARBA" id="ARBA00023128"/>
    </source>
</evidence>
<accession>A0A7I8JG13</accession>
<dbReference type="GO" id="GO:0031966">
    <property type="term" value="C:mitochondrial membrane"/>
    <property type="evidence" value="ECO:0007669"/>
    <property type="project" value="UniProtKB-SubCell"/>
</dbReference>
<evidence type="ECO:0000256" key="4">
    <source>
        <dbReference type="ARBA" id="ARBA00022692"/>
    </source>
</evidence>
<keyword evidence="8 10" id="KW-0472">Membrane</keyword>
<keyword evidence="4 10" id="KW-0812">Transmembrane</keyword>
<comment type="similarity">
    <text evidence="2 11">Belongs to the mitochondrial carrier (TC 2.A.29) family.</text>
</comment>
<dbReference type="SUPFAM" id="SSF103506">
    <property type="entry name" value="Mitochondrial carrier"/>
    <property type="match status" value="1"/>
</dbReference>
<keyword evidence="7" id="KW-0496">Mitochondrion</keyword>
<dbReference type="Pfam" id="PF00153">
    <property type="entry name" value="Mito_carr"/>
    <property type="match status" value="3"/>
</dbReference>
<evidence type="ECO:0000256" key="9">
    <source>
        <dbReference type="ARBA" id="ARBA00055350"/>
    </source>
</evidence>
<sequence length="341" mass="37648">MRTVFVDGRDGKLKRALIDATAGAISGGISRSVTSPLDVIKIRFQVVGFYRPSKYTGILQATKDIFREEGLPGNVPALLMVMPYTAIQFPVLHLVKTLASGSSKTEDHLRSSSYLSYVSGGLAGCAATVGSYPFDLLRTILASQGEPKVYLNMRSALVDIVKNRGIRGLYAGLTPTLIEIIPYAGLQFGTYDTFKRWSMAWNKSRYADVDTVKVDVSLSSFQLFICGLASGSCAKAVCHPLDVVKKRFQIEGLRRHPKYGESLESHAYRNMYDALRQIIRREGPAGLYKGIYPSIIKAAPAGAVTFVAYEFFWNFSQTGRSIMIDVLKRKTKKEKNGIPSM</sequence>
<evidence type="ECO:0000256" key="10">
    <source>
        <dbReference type="PROSITE-ProRule" id="PRU00282"/>
    </source>
</evidence>
<keyword evidence="6" id="KW-1133">Transmembrane helix</keyword>
<dbReference type="InterPro" id="IPR002067">
    <property type="entry name" value="MCP"/>
</dbReference>
<keyword evidence="13" id="KW-1185">Reference proteome</keyword>
<dbReference type="PANTHER" id="PTHR24089">
    <property type="entry name" value="SOLUTE CARRIER FAMILY 25"/>
    <property type="match status" value="1"/>
</dbReference>
<protein>
    <submittedName>
        <fullName evidence="12">Uncharacterized protein</fullName>
    </submittedName>
</protein>
<feature type="repeat" description="Solcar" evidence="10">
    <location>
        <begin position="111"/>
        <end position="197"/>
    </location>
</feature>
<evidence type="ECO:0000256" key="2">
    <source>
        <dbReference type="ARBA" id="ARBA00006375"/>
    </source>
</evidence>
<evidence type="ECO:0000256" key="3">
    <source>
        <dbReference type="ARBA" id="ARBA00022448"/>
    </source>
</evidence>
<feature type="repeat" description="Solcar" evidence="10">
    <location>
        <begin position="14"/>
        <end position="98"/>
    </location>
</feature>
<name>A0A7I8JG13_SPIIN</name>
<dbReference type="Proteomes" id="UP001189122">
    <property type="component" value="Unassembled WGS sequence"/>
</dbReference>
<evidence type="ECO:0000256" key="8">
    <source>
        <dbReference type="ARBA" id="ARBA00023136"/>
    </source>
</evidence>
<dbReference type="InterPro" id="IPR018108">
    <property type="entry name" value="MCP_transmembrane"/>
</dbReference>
<dbReference type="PRINTS" id="PR00926">
    <property type="entry name" value="MITOCARRIER"/>
</dbReference>
<dbReference type="Gene3D" id="1.50.40.10">
    <property type="entry name" value="Mitochondrial carrier domain"/>
    <property type="match status" value="1"/>
</dbReference>
<proteinExistence type="inferred from homology"/>
<evidence type="ECO:0000256" key="11">
    <source>
        <dbReference type="RuleBase" id="RU000488"/>
    </source>
</evidence>
<evidence type="ECO:0000313" key="13">
    <source>
        <dbReference type="Proteomes" id="UP001189122"/>
    </source>
</evidence>
<reference evidence="12 13" key="1">
    <citation type="submission" date="2019-12" db="EMBL/GenBank/DDBJ databases">
        <authorList>
            <person name="Scholz U."/>
            <person name="Mascher M."/>
            <person name="Fiebig A."/>
        </authorList>
    </citation>
    <scope>NUCLEOTIDE SEQUENCE</scope>
</reference>
<dbReference type="GO" id="GO:0090422">
    <property type="term" value="F:thiamine pyrophosphate transmembrane transporter activity"/>
    <property type="evidence" value="ECO:0007669"/>
    <property type="project" value="UniProtKB-ARBA"/>
</dbReference>
<evidence type="ECO:0000256" key="5">
    <source>
        <dbReference type="ARBA" id="ARBA00022737"/>
    </source>
</evidence>